<feature type="transmembrane region" description="Helical" evidence="5">
    <location>
        <begin position="72"/>
        <end position="91"/>
    </location>
</feature>
<accession>A0A0D7ALQ0</accession>
<evidence type="ECO:0000313" key="8">
    <source>
        <dbReference type="Proteomes" id="UP000054144"/>
    </source>
</evidence>
<evidence type="ECO:0000256" key="2">
    <source>
        <dbReference type="ARBA" id="ARBA00022692"/>
    </source>
</evidence>
<comment type="subcellular location">
    <subcellularLocation>
        <location evidence="1">Mitochondrion</location>
    </subcellularLocation>
</comment>
<dbReference type="GO" id="GO:0033617">
    <property type="term" value="P:mitochondrial respiratory chain complex IV assembly"/>
    <property type="evidence" value="ECO:0007669"/>
    <property type="project" value="TreeGrafter"/>
</dbReference>
<protein>
    <recommendedName>
        <fullName evidence="6">HIG1 domain-containing protein</fullName>
    </recommendedName>
</protein>
<proteinExistence type="predicted"/>
<dbReference type="OrthoDB" id="1915122at2759"/>
<dbReference type="PANTHER" id="PTHR28018:SF3">
    <property type="entry name" value="RESPIRATORY SUPERCOMPLEX FACTOR 2, MITOCHONDRIAL"/>
    <property type="match status" value="1"/>
</dbReference>
<dbReference type="EMBL" id="KN881642">
    <property type="protein sequence ID" value="KIY52517.1"/>
    <property type="molecule type" value="Genomic_DNA"/>
</dbReference>
<evidence type="ECO:0000256" key="5">
    <source>
        <dbReference type="SAM" id="Phobius"/>
    </source>
</evidence>
<gene>
    <name evidence="7" type="ORF">FISHEDRAFT_69781</name>
</gene>
<evidence type="ECO:0000256" key="1">
    <source>
        <dbReference type="ARBA" id="ARBA00004173"/>
    </source>
</evidence>
<dbReference type="GO" id="GO:0005739">
    <property type="term" value="C:mitochondrion"/>
    <property type="evidence" value="ECO:0007669"/>
    <property type="project" value="UniProtKB-SubCell"/>
</dbReference>
<dbReference type="PROSITE" id="PS51503">
    <property type="entry name" value="HIG1"/>
    <property type="match status" value="1"/>
</dbReference>
<feature type="transmembrane region" description="Helical" evidence="5">
    <location>
        <begin position="206"/>
        <end position="224"/>
    </location>
</feature>
<keyword evidence="4 5" id="KW-0472">Membrane</keyword>
<evidence type="ECO:0000313" key="7">
    <source>
        <dbReference type="EMBL" id="KIY52517.1"/>
    </source>
</evidence>
<keyword evidence="8" id="KW-1185">Reference proteome</keyword>
<dbReference type="InterPro" id="IPR007667">
    <property type="entry name" value="Hypoxia_induced_domain"/>
</dbReference>
<evidence type="ECO:0000256" key="4">
    <source>
        <dbReference type="ARBA" id="ARBA00023136"/>
    </source>
</evidence>
<name>A0A0D7ALQ0_9AGAR</name>
<reference evidence="7 8" key="1">
    <citation type="journal article" date="2015" name="Fungal Genet. Biol.">
        <title>Evolution of novel wood decay mechanisms in Agaricales revealed by the genome sequences of Fistulina hepatica and Cylindrobasidium torrendii.</title>
        <authorList>
            <person name="Floudas D."/>
            <person name="Held B.W."/>
            <person name="Riley R."/>
            <person name="Nagy L.G."/>
            <person name="Koehler G."/>
            <person name="Ransdell A.S."/>
            <person name="Younus H."/>
            <person name="Chow J."/>
            <person name="Chiniquy J."/>
            <person name="Lipzen A."/>
            <person name="Tritt A."/>
            <person name="Sun H."/>
            <person name="Haridas S."/>
            <person name="LaButti K."/>
            <person name="Ohm R.A."/>
            <person name="Kues U."/>
            <person name="Blanchette R.A."/>
            <person name="Grigoriev I.V."/>
            <person name="Minto R.E."/>
            <person name="Hibbett D.S."/>
        </authorList>
    </citation>
    <scope>NUCLEOTIDE SEQUENCE [LARGE SCALE GENOMIC DNA]</scope>
    <source>
        <strain evidence="7 8">ATCC 64428</strain>
    </source>
</reference>
<evidence type="ECO:0000259" key="6">
    <source>
        <dbReference type="PROSITE" id="PS51503"/>
    </source>
</evidence>
<sequence>MASVVLFSRSSLQVFHRSPQTSEHEGESPKSIDVVYWTLTAPSYLSHLHPKCEQQLVSTSEMQAHEDATMRGAIEGTVVGATLAGLAHLALPHRFPAYRAIPGHLKMLGAMIIIIPCFAVQSERRGLQFDRAHWSGESATLLEEKQRQEELRWSRLSMTQKVKEYCADHTYTLIVGGWAGSLALAGSILWQDKYMTKAQKVVQARMWAQGLAIGMLIVAGALSASSRSASKEQQVEDHSWRDIIEFQEREHRIAQGVVTRTA</sequence>
<feature type="transmembrane region" description="Helical" evidence="5">
    <location>
        <begin position="103"/>
        <end position="121"/>
    </location>
</feature>
<dbReference type="AlphaFoldDB" id="A0A0D7ALQ0"/>
<dbReference type="PANTHER" id="PTHR28018">
    <property type="entry name" value="RESPIRATORY SUPERCOMPLEX FACTOR 2, MITOCHONDRIAL"/>
    <property type="match status" value="1"/>
</dbReference>
<dbReference type="Proteomes" id="UP000054144">
    <property type="component" value="Unassembled WGS sequence"/>
</dbReference>
<feature type="transmembrane region" description="Helical" evidence="5">
    <location>
        <begin position="171"/>
        <end position="190"/>
    </location>
</feature>
<organism evidence="7 8">
    <name type="scientific">Fistulina hepatica ATCC 64428</name>
    <dbReference type="NCBI Taxonomy" id="1128425"/>
    <lineage>
        <taxon>Eukaryota</taxon>
        <taxon>Fungi</taxon>
        <taxon>Dikarya</taxon>
        <taxon>Basidiomycota</taxon>
        <taxon>Agaricomycotina</taxon>
        <taxon>Agaricomycetes</taxon>
        <taxon>Agaricomycetidae</taxon>
        <taxon>Agaricales</taxon>
        <taxon>Fistulinaceae</taxon>
        <taxon>Fistulina</taxon>
    </lineage>
</organism>
<keyword evidence="3 5" id="KW-1133">Transmembrane helix</keyword>
<keyword evidence="2 5" id="KW-0812">Transmembrane</keyword>
<evidence type="ECO:0000256" key="3">
    <source>
        <dbReference type="ARBA" id="ARBA00022989"/>
    </source>
</evidence>
<dbReference type="InterPro" id="IPR040153">
    <property type="entry name" value="Rcf2"/>
</dbReference>
<feature type="domain" description="HIG1" evidence="6">
    <location>
        <begin position="143"/>
        <end position="234"/>
    </location>
</feature>